<proteinExistence type="inferred from homology"/>
<protein>
    <recommendedName>
        <fullName evidence="3">D-xylose 1-dehydrogenase (NADP(+), D-xylono-1,5-lactone-forming)</fullName>
        <ecNumber evidence="3">1.1.1.179</ecNumber>
    </recommendedName>
    <alternativeName>
        <fullName evidence="4">D-xylose-NADP dehydrogenase</fullName>
    </alternativeName>
</protein>
<evidence type="ECO:0000256" key="4">
    <source>
        <dbReference type="ARBA" id="ARBA00042988"/>
    </source>
</evidence>
<dbReference type="EC" id="1.1.1.179" evidence="3"/>
<dbReference type="Proteomes" id="UP000184546">
    <property type="component" value="Unassembled WGS sequence"/>
</dbReference>
<feature type="domain" description="GFO/IDH/MocA-like oxidoreductase" evidence="7">
    <location>
        <begin position="161"/>
        <end position="254"/>
    </location>
</feature>
<comment type="catalytic activity">
    <reaction evidence="5">
        <text>D-xylose + NADP(+) = D-xylono-1,5-lactone + NADPH + H(+)</text>
        <dbReference type="Rhea" id="RHEA:22000"/>
        <dbReference type="ChEBI" id="CHEBI:15378"/>
        <dbReference type="ChEBI" id="CHEBI:15867"/>
        <dbReference type="ChEBI" id="CHEBI:53455"/>
        <dbReference type="ChEBI" id="CHEBI:57783"/>
        <dbReference type="ChEBI" id="CHEBI:58349"/>
        <dbReference type="EC" id="1.1.1.179"/>
    </reaction>
</comment>
<dbReference type="GO" id="GO:0047837">
    <property type="term" value="F:D-xylose 1-dehydrogenase (NADP+) activity"/>
    <property type="evidence" value="ECO:0007669"/>
    <property type="project" value="UniProtKB-EC"/>
</dbReference>
<organism evidence="8 9">
    <name type="scientific">Aspergillus aculeatus (strain ATCC 16872 / CBS 172.66 / WB 5094)</name>
    <dbReference type="NCBI Taxonomy" id="690307"/>
    <lineage>
        <taxon>Eukaryota</taxon>
        <taxon>Fungi</taxon>
        <taxon>Dikarya</taxon>
        <taxon>Ascomycota</taxon>
        <taxon>Pezizomycotina</taxon>
        <taxon>Eurotiomycetes</taxon>
        <taxon>Eurotiomycetidae</taxon>
        <taxon>Eurotiales</taxon>
        <taxon>Aspergillaceae</taxon>
        <taxon>Aspergillus</taxon>
        <taxon>Aspergillus subgen. Circumdati</taxon>
    </lineage>
</organism>
<dbReference type="PANTHER" id="PTHR22604:SF105">
    <property type="entry name" value="TRANS-1,2-DIHYDROBENZENE-1,2-DIOL DEHYDROGENASE"/>
    <property type="match status" value="1"/>
</dbReference>
<evidence type="ECO:0000256" key="1">
    <source>
        <dbReference type="ARBA" id="ARBA00010928"/>
    </source>
</evidence>
<comment type="similarity">
    <text evidence="1">Belongs to the Gfo/Idh/MocA family.</text>
</comment>
<evidence type="ECO:0000256" key="2">
    <source>
        <dbReference type="ARBA" id="ARBA00023002"/>
    </source>
</evidence>
<keyword evidence="2" id="KW-0560">Oxidoreductase</keyword>
<dbReference type="Gene3D" id="3.40.50.720">
    <property type="entry name" value="NAD(P)-binding Rossmann-like Domain"/>
    <property type="match status" value="1"/>
</dbReference>
<keyword evidence="9" id="KW-1185">Reference proteome</keyword>
<evidence type="ECO:0000259" key="7">
    <source>
        <dbReference type="Pfam" id="PF22725"/>
    </source>
</evidence>
<dbReference type="InterPro" id="IPR036291">
    <property type="entry name" value="NAD(P)-bd_dom_sf"/>
</dbReference>
<dbReference type="OrthoDB" id="6417021at2759"/>
<dbReference type="SUPFAM" id="SSF55347">
    <property type="entry name" value="Glyceraldehyde-3-phosphate dehydrogenase-like, C-terminal domain"/>
    <property type="match status" value="1"/>
</dbReference>
<dbReference type="PANTHER" id="PTHR22604">
    <property type="entry name" value="OXIDOREDUCTASES"/>
    <property type="match status" value="1"/>
</dbReference>
<evidence type="ECO:0000313" key="9">
    <source>
        <dbReference type="Proteomes" id="UP000184546"/>
    </source>
</evidence>
<feature type="domain" description="Gfo/Idh/MocA-like oxidoreductase N-terminal" evidence="6">
    <location>
        <begin position="43"/>
        <end position="146"/>
    </location>
</feature>
<dbReference type="Pfam" id="PF01408">
    <property type="entry name" value="GFO_IDH_MocA"/>
    <property type="match status" value="1"/>
</dbReference>
<dbReference type="AlphaFoldDB" id="A0A1L9WRA9"/>
<dbReference type="GO" id="GO:0000166">
    <property type="term" value="F:nucleotide binding"/>
    <property type="evidence" value="ECO:0007669"/>
    <property type="project" value="InterPro"/>
</dbReference>
<dbReference type="Pfam" id="PF22725">
    <property type="entry name" value="GFO_IDH_MocA_C3"/>
    <property type="match status" value="1"/>
</dbReference>
<sequence length="399" mass="44593">MALIIQGATFLHQYLGAFLHSAPQKSPNALRLGVLSSAQINAAAVIRPVETHPDVILYSIASRDAATAAHAAKQYHFTRSHDSYQALLDDPAVDIVYISTPNGLHYEWAAKAIQAGKHVLCEKPFTSNAEEARALIDQAKEKGVTIEEAFHWQFHPAAHAFRHILESGEHGRIIRTEAIMTASPGVPKGDIRWQYDLAGGSAMDMTYALSFTRYALRSQLPKTIHSVTARRSAADPRVDEAMYAYLTFEDAQGHEVHSRIYTDMARAWAVGGLVPRFWELPSIEVETEKAIIFFYNAMMPHLYHYIAITDKTTGKTKSHRQYHGGPLWGNVTTSDGARGGQSAWSTYRWQLEAFVDAVRGRTPAYWIPGEESIWQMECIDRLYRAAGLPVRGEQADEKE</sequence>
<evidence type="ECO:0000313" key="8">
    <source>
        <dbReference type="EMBL" id="OJJ98618.1"/>
    </source>
</evidence>
<dbReference type="GeneID" id="30976479"/>
<accession>A0A1L9WRA9</accession>
<evidence type="ECO:0000259" key="6">
    <source>
        <dbReference type="Pfam" id="PF01408"/>
    </source>
</evidence>
<dbReference type="RefSeq" id="XP_020054958.1">
    <property type="nucleotide sequence ID" value="XM_020202665.1"/>
</dbReference>
<dbReference type="InterPro" id="IPR000683">
    <property type="entry name" value="Gfo/Idh/MocA-like_OxRdtase_N"/>
</dbReference>
<dbReference type="VEuPathDB" id="FungiDB:ASPACDRAFT_52880"/>
<dbReference type="EMBL" id="KV878979">
    <property type="protein sequence ID" value="OJJ98618.1"/>
    <property type="molecule type" value="Genomic_DNA"/>
</dbReference>
<dbReference type="Gene3D" id="3.30.360.10">
    <property type="entry name" value="Dihydrodipicolinate Reductase, domain 2"/>
    <property type="match status" value="1"/>
</dbReference>
<evidence type="ECO:0000256" key="3">
    <source>
        <dbReference type="ARBA" id="ARBA00038984"/>
    </source>
</evidence>
<dbReference type="SUPFAM" id="SSF51735">
    <property type="entry name" value="NAD(P)-binding Rossmann-fold domains"/>
    <property type="match status" value="1"/>
</dbReference>
<reference evidence="9" key="1">
    <citation type="journal article" date="2017" name="Genome Biol.">
        <title>Comparative genomics reveals high biological diversity and specific adaptations in the industrially and medically important fungal genus Aspergillus.</title>
        <authorList>
            <person name="de Vries R.P."/>
            <person name="Riley R."/>
            <person name="Wiebenga A."/>
            <person name="Aguilar-Osorio G."/>
            <person name="Amillis S."/>
            <person name="Uchima C.A."/>
            <person name="Anderluh G."/>
            <person name="Asadollahi M."/>
            <person name="Askin M."/>
            <person name="Barry K."/>
            <person name="Battaglia E."/>
            <person name="Bayram O."/>
            <person name="Benocci T."/>
            <person name="Braus-Stromeyer S.A."/>
            <person name="Caldana C."/>
            <person name="Canovas D."/>
            <person name="Cerqueira G.C."/>
            <person name="Chen F."/>
            <person name="Chen W."/>
            <person name="Choi C."/>
            <person name="Clum A."/>
            <person name="Dos Santos R.A."/>
            <person name="Damasio A.R."/>
            <person name="Diallinas G."/>
            <person name="Emri T."/>
            <person name="Fekete E."/>
            <person name="Flipphi M."/>
            <person name="Freyberg S."/>
            <person name="Gallo A."/>
            <person name="Gournas C."/>
            <person name="Habgood R."/>
            <person name="Hainaut M."/>
            <person name="Harispe M.L."/>
            <person name="Henrissat B."/>
            <person name="Hilden K.S."/>
            <person name="Hope R."/>
            <person name="Hossain A."/>
            <person name="Karabika E."/>
            <person name="Karaffa L."/>
            <person name="Karanyi Z."/>
            <person name="Krasevec N."/>
            <person name="Kuo A."/>
            <person name="Kusch H."/>
            <person name="LaButti K."/>
            <person name="Lagendijk E.L."/>
            <person name="Lapidus A."/>
            <person name="Levasseur A."/>
            <person name="Lindquist E."/>
            <person name="Lipzen A."/>
            <person name="Logrieco A.F."/>
            <person name="MacCabe A."/>
            <person name="Maekelae M.R."/>
            <person name="Malavazi I."/>
            <person name="Melin P."/>
            <person name="Meyer V."/>
            <person name="Mielnichuk N."/>
            <person name="Miskei M."/>
            <person name="Molnar A.P."/>
            <person name="Mule G."/>
            <person name="Ngan C.Y."/>
            <person name="Orejas M."/>
            <person name="Orosz E."/>
            <person name="Ouedraogo J.P."/>
            <person name="Overkamp K.M."/>
            <person name="Park H.-S."/>
            <person name="Perrone G."/>
            <person name="Piumi F."/>
            <person name="Punt P.J."/>
            <person name="Ram A.F."/>
            <person name="Ramon A."/>
            <person name="Rauscher S."/>
            <person name="Record E."/>
            <person name="Riano-Pachon D.M."/>
            <person name="Robert V."/>
            <person name="Roehrig J."/>
            <person name="Ruller R."/>
            <person name="Salamov A."/>
            <person name="Salih N.S."/>
            <person name="Samson R.A."/>
            <person name="Sandor E."/>
            <person name="Sanguinetti M."/>
            <person name="Schuetze T."/>
            <person name="Sepcic K."/>
            <person name="Shelest E."/>
            <person name="Sherlock G."/>
            <person name="Sophianopoulou V."/>
            <person name="Squina F.M."/>
            <person name="Sun H."/>
            <person name="Susca A."/>
            <person name="Todd R.B."/>
            <person name="Tsang A."/>
            <person name="Unkles S.E."/>
            <person name="van de Wiele N."/>
            <person name="van Rossen-Uffink D."/>
            <person name="Oliveira J.V."/>
            <person name="Vesth T.C."/>
            <person name="Visser J."/>
            <person name="Yu J.-H."/>
            <person name="Zhou M."/>
            <person name="Andersen M.R."/>
            <person name="Archer D.B."/>
            <person name="Baker S.E."/>
            <person name="Benoit I."/>
            <person name="Brakhage A.A."/>
            <person name="Braus G.H."/>
            <person name="Fischer R."/>
            <person name="Frisvad J.C."/>
            <person name="Goldman G.H."/>
            <person name="Houbraken J."/>
            <person name="Oakley B."/>
            <person name="Pocsi I."/>
            <person name="Scazzocchio C."/>
            <person name="Seiboth B."/>
            <person name="vanKuyk P.A."/>
            <person name="Wortman J."/>
            <person name="Dyer P.S."/>
            <person name="Grigoriev I.V."/>
        </authorList>
    </citation>
    <scope>NUCLEOTIDE SEQUENCE [LARGE SCALE GENOMIC DNA]</scope>
    <source>
        <strain evidence="9">ATCC 16872 / CBS 172.66 / WB 5094</strain>
    </source>
</reference>
<gene>
    <name evidence="8" type="ORF">ASPACDRAFT_52880</name>
</gene>
<dbReference type="OMA" id="EEAFHWQ"/>
<name>A0A1L9WRA9_ASPA1</name>
<evidence type="ECO:0000256" key="5">
    <source>
        <dbReference type="ARBA" id="ARBA00049233"/>
    </source>
</evidence>
<dbReference type="InterPro" id="IPR055170">
    <property type="entry name" value="GFO_IDH_MocA-like_dom"/>
</dbReference>
<dbReference type="InterPro" id="IPR050984">
    <property type="entry name" value="Gfo/Idh/MocA_domain"/>
</dbReference>
<dbReference type="STRING" id="690307.A0A1L9WRA9"/>